<reference evidence="1 2" key="1">
    <citation type="submission" date="2016-07" db="EMBL/GenBank/DDBJ databases">
        <title>Multiple horizontal gene transfer events from other fungi enriched the ability of initially mycotrophic Trichoderma (Ascomycota) to feed on dead plant biomass.</title>
        <authorList>
            <consortium name="DOE Joint Genome Institute"/>
            <person name="Aerts A."/>
            <person name="Atanasova L."/>
            <person name="Chenthamara K."/>
            <person name="Zhang J."/>
            <person name="Grujic M."/>
            <person name="Henrissat B."/>
            <person name="Kuo A."/>
            <person name="Salamov A."/>
            <person name="Lipzen A."/>
            <person name="Labutti K."/>
            <person name="Barry K."/>
            <person name="Miao Y."/>
            <person name="Rahimi M.J."/>
            <person name="Shen Q."/>
            <person name="Grigoriev I.V."/>
            <person name="Kubicek C.P."/>
            <person name="Druzhinina I.S."/>
        </authorList>
    </citation>
    <scope>NUCLEOTIDE SEQUENCE [LARGE SCALE GENOMIC DNA]</scope>
    <source>
        <strain evidence="1 2">CBS 226.95</strain>
    </source>
</reference>
<dbReference type="GeneID" id="36628158"/>
<accession>A0A2T4A4D8</accession>
<evidence type="ECO:0000313" key="2">
    <source>
        <dbReference type="Proteomes" id="UP000241690"/>
    </source>
</evidence>
<name>A0A2T4A4D8_TRIHA</name>
<gene>
    <name evidence="1" type="ORF">M431DRAFT_511076</name>
</gene>
<dbReference type="RefSeq" id="XP_024771606.1">
    <property type="nucleotide sequence ID" value="XM_024919589.1"/>
</dbReference>
<sequence>MDFFSLLPLGVLPCHPEATVPAAARPRRSRSEFGCCASSVVLQATSVLLAFTPDETINIASKLATSVGHRQYY</sequence>
<keyword evidence="2" id="KW-1185">Reference proteome</keyword>
<evidence type="ECO:0000313" key="1">
    <source>
        <dbReference type="EMBL" id="PTB51929.1"/>
    </source>
</evidence>
<dbReference type="EMBL" id="KZ679685">
    <property type="protein sequence ID" value="PTB51929.1"/>
    <property type="molecule type" value="Genomic_DNA"/>
</dbReference>
<protein>
    <submittedName>
        <fullName evidence="1">Uncharacterized protein</fullName>
    </submittedName>
</protein>
<organism evidence="1 2">
    <name type="scientific">Trichoderma harzianum CBS 226.95</name>
    <dbReference type="NCBI Taxonomy" id="983964"/>
    <lineage>
        <taxon>Eukaryota</taxon>
        <taxon>Fungi</taxon>
        <taxon>Dikarya</taxon>
        <taxon>Ascomycota</taxon>
        <taxon>Pezizomycotina</taxon>
        <taxon>Sordariomycetes</taxon>
        <taxon>Hypocreomycetidae</taxon>
        <taxon>Hypocreales</taxon>
        <taxon>Hypocreaceae</taxon>
        <taxon>Trichoderma</taxon>
    </lineage>
</organism>
<proteinExistence type="predicted"/>
<dbReference type="AlphaFoldDB" id="A0A2T4A4D8"/>
<dbReference type="Proteomes" id="UP000241690">
    <property type="component" value="Unassembled WGS sequence"/>
</dbReference>